<reference evidence="4" key="1">
    <citation type="submission" date="2023-07" db="EMBL/GenBank/DDBJ databases">
        <title>30 novel species of actinomycetes from the DSMZ collection.</title>
        <authorList>
            <person name="Nouioui I."/>
        </authorList>
    </citation>
    <scope>NUCLEOTIDE SEQUENCE [LARGE SCALE GENOMIC DNA]</scope>
    <source>
        <strain evidence="4">DSM 44915</strain>
    </source>
</reference>
<keyword evidence="2" id="KW-1133">Transmembrane helix</keyword>
<feature type="transmembrane region" description="Helical" evidence="2">
    <location>
        <begin position="38"/>
        <end position="62"/>
    </location>
</feature>
<evidence type="ECO:0000256" key="2">
    <source>
        <dbReference type="SAM" id="Phobius"/>
    </source>
</evidence>
<gene>
    <name evidence="3" type="ORF">RM844_05235</name>
</gene>
<keyword evidence="4" id="KW-1185">Reference proteome</keyword>
<dbReference type="Proteomes" id="UP001183410">
    <property type="component" value="Unassembled WGS sequence"/>
</dbReference>
<feature type="compositionally biased region" description="Low complexity" evidence="1">
    <location>
        <begin position="1"/>
        <end position="17"/>
    </location>
</feature>
<protein>
    <recommendedName>
        <fullName evidence="5">Integral membrane protein</fullName>
    </recommendedName>
</protein>
<evidence type="ECO:0000313" key="4">
    <source>
        <dbReference type="Proteomes" id="UP001183410"/>
    </source>
</evidence>
<organism evidence="3 4">
    <name type="scientific">Streptomyces chisholmiae</name>
    <dbReference type="NCBI Taxonomy" id="3075540"/>
    <lineage>
        <taxon>Bacteria</taxon>
        <taxon>Bacillati</taxon>
        <taxon>Actinomycetota</taxon>
        <taxon>Actinomycetes</taxon>
        <taxon>Kitasatosporales</taxon>
        <taxon>Streptomycetaceae</taxon>
        <taxon>Streptomyces</taxon>
    </lineage>
</organism>
<dbReference type="EMBL" id="JAVREO010000002">
    <property type="protein sequence ID" value="MDT0265692.1"/>
    <property type="molecule type" value="Genomic_DNA"/>
</dbReference>
<comment type="caution">
    <text evidence="3">The sequence shown here is derived from an EMBL/GenBank/DDBJ whole genome shotgun (WGS) entry which is preliminary data.</text>
</comment>
<proteinExistence type="predicted"/>
<feature type="region of interest" description="Disordered" evidence="1">
    <location>
        <begin position="1"/>
        <end position="24"/>
    </location>
</feature>
<feature type="transmembrane region" description="Helical" evidence="2">
    <location>
        <begin position="148"/>
        <end position="166"/>
    </location>
</feature>
<accession>A0ABU2JL30</accession>
<keyword evidence="2" id="KW-0472">Membrane</keyword>
<dbReference type="RefSeq" id="WP_311665232.1">
    <property type="nucleotide sequence ID" value="NZ_JAVREO010000002.1"/>
</dbReference>
<keyword evidence="2" id="KW-0812">Transmembrane</keyword>
<sequence length="322" mass="34602">MTGDQADPSAEPADEAPLFSTRHRGDAIVRERPPPTAAAVRGLAAVLALGLGGLAAAGHLLFGRRLREVFEDAEGGDELSWDGDDGATPSDGPAWMPDGLAHVWGALEWLAGTNPLVPLALLLVGSVAAVGCHYLAARLSGRQSVGTSLTVSVFLLGLGGGMFPFAHLPRLFDFPTSLALLLPGTVLAAGGVTVALCARRWRDARRVQRRYRELRATGRRVPGRLDAVAFHQRWTGRGHPMLRVRVSYPAAGPDGTRVWADAHLVTRPGRVPRRGTRLWVTEDAQRPDPTDLLIELDRDAPIRWETDTRRYRAPNPDGGSGG</sequence>
<feature type="transmembrane region" description="Helical" evidence="2">
    <location>
        <begin position="178"/>
        <end position="198"/>
    </location>
</feature>
<evidence type="ECO:0000313" key="3">
    <source>
        <dbReference type="EMBL" id="MDT0265692.1"/>
    </source>
</evidence>
<evidence type="ECO:0000256" key="1">
    <source>
        <dbReference type="SAM" id="MobiDB-lite"/>
    </source>
</evidence>
<name>A0ABU2JL30_9ACTN</name>
<evidence type="ECO:0008006" key="5">
    <source>
        <dbReference type="Google" id="ProtNLM"/>
    </source>
</evidence>
<feature type="transmembrane region" description="Helical" evidence="2">
    <location>
        <begin position="116"/>
        <end position="136"/>
    </location>
</feature>